<keyword evidence="1" id="KW-0732">Signal</keyword>
<name>A0A0E2HUC5_9FIRM</name>
<dbReference type="AlphaFoldDB" id="A0A0E2HUC5"/>
<dbReference type="Gene3D" id="3.40.190.10">
    <property type="entry name" value="Periplasmic binding protein-like II"/>
    <property type="match status" value="1"/>
</dbReference>
<dbReference type="CDD" id="cd13585">
    <property type="entry name" value="PBP2_TMBP_like"/>
    <property type="match status" value="1"/>
</dbReference>
<sequence length="451" mass="50520">MKTGRTVALGLSVIMAASVMAGCGGSGSTTDQKGEAKAEASAEPVVLHWWGSFAENMGPEQVCEAFNKIDPNLQVEYTRYVNDDAGNTKLDMTLMSDTSIDVFFSMNDVLLKKRIDSGYTYPLDELFDSAGFKLDEDYEDTISQKEINGHYYSLPAKRITETILYNQQMFDEAGVPYPSKDWTYDEFLDTARKLTKGEGNNKVYGWFFPGYDAGQPALRMLNSKLGVDWMYAPDGKSAFIDTEDVKDITEKYLQRVNEGIEPSYVDVTTQKMAPASMLLTGKAAMIFGDWVVRDVKDTANYPHDFKVGFAPMPRLSADQEHNYTTSYTDDLSVNSKSEHPQEAMKFIKWYIEEGMDYVAPYARIPACKKYDADKVASLIFGNQQELFDMESAKDVYLAGSDVSIRKNMTAAAEINTILTEEFDKVFAGAQSVEDTLKIAQKRADEKIAQEQ</sequence>
<dbReference type="PROSITE" id="PS51257">
    <property type="entry name" value="PROKAR_LIPOPROTEIN"/>
    <property type="match status" value="1"/>
</dbReference>
<dbReference type="HOGENOM" id="CLU_031285_10_5_9"/>
<accession>A0A0E2HUC5</accession>
<dbReference type="PANTHER" id="PTHR43649:SF12">
    <property type="entry name" value="DIACETYLCHITOBIOSE BINDING PROTEIN DASA"/>
    <property type="match status" value="1"/>
</dbReference>
<dbReference type="InterPro" id="IPR050490">
    <property type="entry name" value="Bact_solute-bd_prot1"/>
</dbReference>
<evidence type="ECO:0008006" key="4">
    <source>
        <dbReference type="Google" id="ProtNLM"/>
    </source>
</evidence>
<dbReference type="SUPFAM" id="SSF53850">
    <property type="entry name" value="Periplasmic binding protein-like II"/>
    <property type="match status" value="1"/>
</dbReference>
<proteinExistence type="predicted"/>
<protein>
    <recommendedName>
        <fullName evidence="4">Multiple sugar ABC transporter substrate-binding protein</fullName>
    </recommendedName>
</protein>
<feature type="signal peptide" evidence="1">
    <location>
        <begin position="1"/>
        <end position="21"/>
    </location>
</feature>
<dbReference type="InterPro" id="IPR006059">
    <property type="entry name" value="SBP"/>
</dbReference>
<dbReference type="PATRIC" id="fig|999408.3.peg.776"/>
<dbReference type="EMBL" id="AGYR01000005">
    <property type="protein sequence ID" value="ENZ19343.1"/>
    <property type="molecule type" value="Genomic_DNA"/>
</dbReference>
<feature type="chain" id="PRO_5038938128" description="Multiple sugar ABC transporter substrate-binding protein" evidence="1">
    <location>
        <begin position="22"/>
        <end position="451"/>
    </location>
</feature>
<reference evidence="2 3" key="1">
    <citation type="submission" date="2013-01" db="EMBL/GenBank/DDBJ databases">
        <title>The Genome Sequence of Clostridium clostridioforme 90A8.</title>
        <authorList>
            <consortium name="The Broad Institute Genome Sequencing Platform"/>
            <person name="Earl A."/>
            <person name="Ward D."/>
            <person name="Feldgarden M."/>
            <person name="Gevers D."/>
            <person name="Courvalin P."/>
            <person name="Lambert T."/>
            <person name="Walker B."/>
            <person name="Young S.K."/>
            <person name="Zeng Q."/>
            <person name="Gargeya S."/>
            <person name="Fitzgerald M."/>
            <person name="Haas B."/>
            <person name="Abouelleil A."/>
            <person name="Alvarado L."/>
            <person name="Arachchi H.M."/>
            <person name="Berlin A.M."/>
            <person name="Chapman S.B."/>
            <person name="Dewar J."/>
            <person name="Goldberg J."/>
            <person name="Griggs A."/>
            <person name="Gujja S."/>
            <person name="Hansen M."/>
            <person name="Howarth C."/>
            <person name="Imamovic A."/>
            <person name="Larimer J."/>
            <person name="McCowan C."/>
            <person name="Murphy C."/>
            <person name="Neiman D."/>
            <person name="Pearson M."/>
            <person name="Priest M."/>
            <person name="Roberts A."/>
            <person name="Saif S."/>
            <person name="Shea T."/>
            <person name="Sisk P."/>
            <person name="Sykes S."/>
            <person name="Wortman J."/>
            <person name="Nusbaum C."/>
            <person name="Birren B."/>
        </authorList>
    </citation>
    <scope>NUCLEOTIDE SEQUENCE [LARGE SCALE GENOMIC DNA]</scope>
    <source>
        <strain evidence="2 3">90A8</strain>
    </source>
</reference>
<evidence type="ECO:0000313" key="3">
    <source>
        <dbReference type="Proteomes" id="UP000013085"/>
    </source>
</evidence>
<gene>
    <name evidence="2" type="ORF">HMPREF1090_00727</name>
</gene>
<comment type="caution">
    <text evidence="2">The sequence shown here is derived from an EMBL/GenBank/DDBJ whole genome shotgun (WGS) entry which is preliminary data.</text>
</comment>
<evidence type="ECO:0000313" key="2">
    <source>
        <dbReference type="EMBL" id="ENZ19343.1"/>
    </source>
</evidence>
<dbReference type="PANTHER" id="PTHR43649">
    <property type="entry name" value="ARABINOSE-BINDING PROTEIN-RELATED"/>
    <property type="match status" value="1"/>
</dbReference>
<evidence type="ECO:0000256" key="1">
    <source>
        <dbReference type="SAM" id="SignalP"/>
    </source>
</evidence>
<organism evidence="2 3">
    <name type="scientific">[Clostridium] clostridioforme 90A8</name>
    <dbReference type="NCBI Taxonomy" id="999408"/>
    <lineage>
        <taxon>Bacteria</taxon>
        <taxon>Bacillati</taxon>
        <taxon>Bacillota</taxon>
        <taxon>Clostridia</taxon>
        <taxon>Lachnospirales</taxon>
        <taxon>Lachnospiraceae</taxon>
        <taxon>Enterocloster</taxon>
    </lineage>
</organism>
<dbReference type="RefSeq" id="WP_002586835.1">
    <property type="nucleotide sequence ID" value="NZ_KB850987.1"/>
</dbReference>
<dbReference type="Proteomes" id="UP000013085">
    <property type="component" value="Unassembled WGS sequence"/>
</dbReference>
<dbReference type="Pfam" id="PF01547">
    <property type="entry name" value="SBP_bac_1"/>
    <property type="match status" value="1"/>
</dbReference>